<keyword evidence="4" id="KW-1185">Reference proteome</keyword>
<comment type="catalytic activity">
    <reaction evidence="1">
        <text>RNA(n) + a ribonucleoside 5'-triphosphate = RNA(n+1) + diphosphate</text>
        <dbReference type="Rhea" id="RHEA:21248"/>
        <dbReference type="Rhea" id="RHEA-COMP:14527"/>
        <dbReference type="Rhea" id="RHEA-COMP:17342"/>
        <dbReference type="ChEBI" id="CHEBI:33019"/>
        <dbReference type="ChEBI" id="CHEBI:61557"/>
        <dbReference type="ChEBI" id="CHEBI:140395"/>
        <dbReference type="EC" id="2.7.7.48"/>
    </reaction>
</comment>
<evidence type="ECO:0000256" key="1">
    <source>
        <dbReference type="RuleBase" id="RU363098"/>
    </source>
</evidence>
<dbReference type="Proteomes" id="UP001153365">
    <property type="component" value="Unassembled WGS sequence"/>
</dbReference>
<name>A0AAV0BB98_PHAPC</name>
<dbReference type="GO" id="GO:0031380">
    <property type="term" value="C:nuclear RNA-directed RNA polymerase complex"/>
    <property type="evidence" value="ECO:0007669"/>
    <property type="project" value="TreeGrafter"/>
</dbReference>
<dbReference type="EC" id="2.7.7.48" evidence="1"/>
<dbReference type="AlphaFoldDB" id="A0AAV0BB98"/>
<dbReference type="EMBL" id="CALTRL010004417">
    <property type="protein sequence ID" value="CAH7683052.1"/>
    <property type="molecule type" value="Genomic_DNA"/>
</dbReference>
<dbReference type="PANTHER" id="PTHR23079">
    <property type="entry name" value="RNA-DEPENDENT RNA POLYMERASE"/>
    <property type="match status" value="1"/>
</dbReference>
<comment type="caution">
    <text evidence="3">The sequence shown here is derived from an EMBL/GenBank/DDBJ whole genome shotgun (WGS) entry which is preliminary data.</text>
</comment>
<reference evidence="3" key="1">
    <citation type="submission" date="2022-06" db="EMBL/GenBank/DDBJ databases">
        <authorList>
            <consortium name="SYNGENTA / RWTH Aachen University"/>
        </authorList>
    </citation>
    <scope>NUCLEOTIDE SEQUENCE</scope>
</reference>
<dbReference type="GO" id="GO:0030422">
    <property type="term" value="P:siRNA processing"/>
    <property type="evidence" value="ECO:0007669"/>
    <property type="project" value="TreeGrafter"/>
</dbReference>
<protein>
    <recommendedName>
        <fullName evidence="1">RNA-dependent RNA polymerase</fullName>
        <ecNumber evidence="1">2.7.7.48</ecNumber>
    </recommendedName>
</protein>
<evidence type="ECO:0000259" key="2">
    <source>
        <dbReference type="Pfam" id="PF05183"/>
    </source>
</evidence>
<dbReference type="Pfam" id="PF05183">
    <property type="entry name" value="RdRP"/>
    <property type="match status" value="2"/>
</dbReference>
<dbReference type="InterPro" id="IPR057596">
    <property type="entry name" value="RDRP_core"/>
</dbReference>
<accession>A0AAV0BB98</accession>
<comment type="similarity">
    <text evidence="1">Belongs to the RdRP family.</text>
</comment>
<evidence type="ECO:0000313" key="3">
    <source>
        <dbReference type="EMBL" id="CAH7683052.1"/>
    </source>
</evidence>
<feature type="domain" description="RDRP core" evidence="2">
    <location>
        <begin position="126"/>
        <end position="291"/>
    </location>
</feature>
<feature type="domain" description="RDRP core" evidence="2">
    <location>
        <begin position="381"/>
        <end position="826"/>
    </location>
</feature>
<sequence length="1085" mass="123302">MKFVFIFLIGTQIFNKSIDLKLSGLGNDLIIWEVARIIHPWSLEEQNEALDAEIEPDPRKLNLTKVVKNPIFEDELNDRIAVAINQLENELSSKDTTDSVIENLLASGQIRFVISLKSSVENELNYQLKAAQIASSNQLTREYGSECFLQVRVDRDTLYNIQWNGRYRGVGKDAWKFLNNPIRLANKIYKAAIVKDDSVWFFSSPLKCPRPMAVMELIDKVIPLDLNLDMKISKFRARLQLSLSSTSSTMSFKPSEIRRVPDLYSNSLKISIGTMEKIHKTLKLGYLPSAVEGSYSIPGSRFSSQRYTWAILQPEQLLSATSIEIWNEPKFRNILLDGSDGDKALEFEFMITAYDPSQQGWIEKKCNLLIPLENIKFLPANNKGQVIMTDGAAAISWGAALKIKNSLGIPYLPAAYQARILKSKGLWYLSSSINMNEIWIEIRSSQWKANQHCPPKGAISFNVCHFSTRPKHGQVNRQSIPVLASRQIPTTTFTDIMKRDFRDVLDSLTTDDASKLVAALEDYGNLAAVKAERIANVFGRRKEEEAKDFGCEKFSQRPINPMEEAVELLKSGFEPRSSRVIDRLLYCGRHITDKMMTYKLTVPKSVSVYVFPDPTGTLNEGEVFLKLSKFQDHENSLLFSVLCGECLVSRSPCVHPSDARKVTAVSNRHLMNYEDVLVCPIKGERSLLDYLSGGDYDGDTVTVIWDPNFTEDFVNSDPVADSVPFKEYDNFFSDASDLVNHNQYESKIEKVKDLYKIRSNKNRLEAALLKSQLTVLFQTVDFVRYAQMYKACEYILGVGHEFTKKIGYIYVKCLDANKQGIALKPHEDEKIQVEFEDILEPGLRGRGTIPLPFWTTKIDTARDLDFVGFRELNRVYLPYDSEHVLETLSKLMDDEREKFQDTLRELRVQPKDLSLVSPWKNFETKVKKNDPIGGKKICNFILRIINDSWSKYLKVIKRASPGTSLKNPDLTEAWITFWVDGSYSKALEQVEDDPRSYFFLKGTTEASYNLIKASAATYCTPANDFFVFHVAFSEVCFLKGKAVEEAYLGQTGASEPITGRTPRAVAPMMNQAMVLRRKLLHSDCN</sequence>
<keyword evidence="1" id="KW-0694">RNA-binding</keyword>
<keyword evidence="1" id="KW-0696">RNA-directed RNA polymerase</keyword>
<dbReference type="GO" id="GO:0003968">
    <property type="term" value="F:RNA-directed RNA polymerase activity"/>
    <property type="evidence" value="ECO:0007669"/>
    <property type="project" value="UniProtKB-KW"/>
</dbReference>
<keyword evidence="1" id="KW-0808">Transferase</keyword>
<keyword evidence="1" id="KW-0548">Nucleotidyltransferase</keyword>
<dbReference type="InterPro" id="IPR007855">
    <property type="entry name" value="RDRP"/>
</dbReference>
<dbReference type="PANTHER" id="PTHR23079:SF55">
    <property type="entry name" value="RNA-DIRECTED RNA POLYMERASE"/>
    <property type="match status" value="1"/>
</dbReference>
<dbReference type="GO" id="GO:0003723">
    <property type="term" value="F:RNA binding"/>
    <property type="evidence" value="ECO:0007669"/>
    <property type="project" value="UniProtKB-KW"/>
</dbReference>
<evidence type="ECO:0000313" key="4">
    <source>
        <dbReference type="Proteomes" id="UP001153365"/>
    </source>
</evidence>
<proteinExistence type="inferred from homology"/>
<organism evidence="3 4">
    <name type="scientific">Phakopsora pachyrhizi</name>
    <name type="common">Asian soybean rust disease fungus</name>
    <dbReference type="NCBI Taxonomy" id="170000"/>
    <lineage>
        <taxon>Eukaryota</taxon>
        <taxon>Fungi</taxon>
        <taxon>Dikarya</taxon>
        <taxon>Basidiomycota</taxon>
        <taxon>Pucciniomycotina</taxon>
        <taxon>Pucciniomycetes</taxon>
        <taxon>Pucciniales</taxon>
        <taxon>Phakopsoraceae</taxon>
        <taxon>Phakopsora</taxon>
    </lineage>
</organism>
<gene>
    <name evidence="3" type="ORF">PPACK8108_LOCUS16309</name>
</gene>